<keyword evidence="2" id="KW-1185">Reference proteome</keyword>
<organism evidence="1 2">
    <name type="scientific">Anoxybacterium hadale</name>
    <dbReference type="NCBI Taxonomy" id="3408580"/>
    <lineage>
        <taxon>Bacteria</taxon>
        <taxon>Bacillati</taxon>
        <taxon>Bacillota</taxon>
        <taxon>Clostridia</taxon>
        <taxon>Peptostreptococcales</taxon>
        <taxon>Anaerovoracaceae</taxon>
        <taxon>Anoxybacterium</taxon>
    </lineage>
</organism>
<dbReference type="Proteomes" id="UP000594014">
    <property type="component" value="Chromosome"/>
</dbReference>
<proteinExistence type="predicted"/>
<gene>
    <name evidence="1" type="ORF">FRZ06_03890</name>
</gene>
<evidence type="ECO:0000313" key="1">
    <source>
        <dbReference type="EMBL" id="QOX62544.1"/>
    </source>
</evidence>
<accession>A0ACD1A857</accession>
<reference evidence="1" key="1">
    <citation type="submission" date="2019-08" db="EMBL/GenBank/DDBJ databases">
        <title>Genome sequence of Clostridiales bacterium MT110.</title>
        <authorList>
            <person name="Cao J."/>
        </authorList>
    </citation>
    <scope>NUCLEOTIDE SEQUENCE</scope>
    <source>
        <strain evidence="1">MT110</strain>
    </source>
</reference>
<sequence>MFKKVSILLVLVLIMSIFAVGCGGGASTEEPAAGADTDTSLTDLQAKGEFVVGIDDQFPPMGFVGEDGEITGFDVELAKLVAEKLGVKATPQPIDWSAKEMELNSGKIDVIWNGYTITADRIKQVEFTKPYLNNEQVLVVAQDSPYQKKSDLEGKVVGAQVESAGLDALNADAELSASVAEIPEYDDYMSALLDLGSSRLDALAIDKILIGYTMSQDPGKYRILDESLADEYYGIGCAKGAVALREAIDKALDELYEDGSIEELSTKWFGENIVIRDVDQLSADDFK</sequence>
<name>A0ACD1A857_9FIRM</name>
<evidence type="ECO:0000313" key="2">
    <source>
        <dbReference type="Proteomes" id="UP000594014"/>
    </source>
</evidence>
<dbReference type="EMBL" id="CP042469">
    <property type="protein sequence ID" value="QOX62544.1"/>
    <property type="molecule type" value="Genomic_DNA"/>
</dbReference>
<protein>
    <submittedName>
        <fullName evidence="1">Amino acid ABC transporter substrate-binding protein</fullName>
    </submittedName>
</protein>